<keyword evidence="4" id="KW-1185">Reference proteome</keyword>
<dbReference type="Pfam" id="PF03061">
    <property type="entry name" value="4HBT"/>
    <property type="match status" value="1"/>
</dbReference>
<feature type="region of interest" description="Disordered" evidence="1">
    <location>
        <begin position="1"/>
        <end position="26"/>
    </location>
</feature>
<feature type="region of interest" description="Disordered" evidence="1">
    <location>
        <begin position="199"/>
        <end position="241"/>
    </location>
</feature>
<gene>
    <name evidence="3" type="ORF">Ga0074812_10320</name>
</gene>
<feature type="domain" description="Thioesterase" evidence="2">
    <location>
        <begin position="83"/>
        <end position="158"/>
    </location>
</feature>
<organism evidence="3 4">
    <name type="scientific">Parafrankia irregularis</name>
    <dbReference type="NCBI Taxonomy" id="795642"/>
    <lineage>
        <taxon>Bacteria</taxon>
        <taxon>Bacillati</taxon>
        <taxon>Actinomycetota</taxon>
        <taxon>Actinomycetes</taxon>
        <taxon>Frankiales</taxon>
        <taxon>Frankiaceae</taxon>
        <taxon>Parafrankia</taxon>
    </lineage>
</organism>
<proteinExistence type="predicted"/>
<name>A0A0S4QHD5_9ACTN</name>
<reference evidence="4" key="1">
    <citation type="submission" date="2015-11" db="EMBL/GenBank/DDBJ databases">
        <authorList>
            <person name="Varghese N."/>
        </authorList>
    </citation>
    <scope>NUCLEOTIDE SEQUENCE [LARGE SCALE GENOMIC DNA]</scope>
    <source>
        <strain evidence="4">DSM 45899</strain>
    </source>
</reference>
<dbReference type="AlphaFoldDB" id="A0A0S4QHD5"/>
<evidence type="ECO:0000313" key="4">
    <source>
        <dbReference type="Proteomes" id="UP000198802"/>
    </source>
</evidence>
<dbReference type="EMBL" id="FAOZ01000003">
    <property type="protein sequence ID" value="CUU54530.1"/>
    <property type="molecule type" value="Genomic_DNA"/>
</dbReference>
<dbReference type="CDD" id="cd03443">
    <property type="entry name" value="PaaI_thioesterase"/>
    <property type="match status" value="1"/>
</dbReference>
<dbReference type="InterPro" id="IPR052061">
    <property type="entry name" value="PTE-AB_protein"/>
</dbReference>
<evidence type="ECO:0000313" key="3">
    <source>
        <dbReference type="EMBL" id="CUU54530.1"/>
    </source>
</evidence>
<evidence type="ECO:0000256" key="1">
    <source>
        <dbReference type="SAM" id="MobiDB-lite"/>
    </source>
</evidence>
<dbReference type="SUPFAM" id="SSF54637">
    <property type="entry name" value="Thioesterase/thiol ester dehydrase-isomerase"/>
    <property type="match status" value="1"/>
</dbReference>
<dbReference type="PANTHER" id="PTHR47260:SF3">
    <property type="entry name" value="THIOESTERASE FAMILY PROTEIN (AFU_ORTHOLOGUE AFUA_7G03960)"/>
    <property type="match status" value="1"/>
</dbReference>
<dbReference type="Proteomes" id="UP000198802">
    <property type="component" value="Unassembled WGS sequence"/>
</dbReference>
<sequence>MTAATEDTRTAPAGTSGKPLADVLGGPAADDGHLRTPWTVLEDYQCFGCSPHNAHGLRLRFRERPDGISTTFQLGPTHESYPGVVHGGLLGVICDETMGNLIVLRVGQPAFTTAMRVRFLAPVLVGAVHECRARIIPGAGGSTLINTEADVVDAAGTVVATARATYRPVALEAARDRIQISDDAAGRLARVLAATADAAGRPLADQPPAGRPLADQPPTDRPVADEPRGGQLPYVPASEES</sequence>
<protein>
    <submittedName>
        <fullName evidence="3">Uncharacterized domain 1-containing protein</fullName>
    </submittedName>
</protein>
<accession>A0A0S4QHD5</accession>
<dbReference type="PANTHER" id="PTHR47260">
    <property type="entry name" value="UPF0644 PROTEIN PB2B4.06"/>
    <property type="match status" value="1"/>
</dbReference>
<dbReference type="InterPro" id="IPR006683">
    <property type="entry name" value="Thioestr_dom"/>
</dbReference>
<evidence type="ECO:0000259" key="2">
    <source>
        <dbReference type="Pfam" id="PF03061"/>
    </source>
</evidence>
<dbReference type="InterPro" id="IPR029069">
    <property type="entry name" value="HotDog_dom_sf"/>
</dbReference>
<dbReference type="Gene3D" id="3.10.129.10">
    <property type="entry name" value="Hotdog Thioesterase"/>
    <property type="match status" value="1"/>
</dbReference>
<dbReference type="RefSeq" id="WP_091272161.1">
    <property type="nucleotide sequence ID" value="NZ_FAOZ01000003.1"/>
</dbReference>